<dbReference type="GO" id="GO:0016226">
    <property type="term" value="P:iron-sulfur cluster assembly"/>
    <property type="evidence" value="ECO:0007669"/>
    <property type="project" value="UniProtKB-UniRule"/>
</dbReference>
<dbReference type="InterPro" id="IPR015943">
    <property type="entry name" value="WD40/YVTN_repeat-like_dom_sf"/>
</dbReference>
<dbReference type="EMBL" id="BRPK01000006">
    <property type="protein sequence ID" value="GLB39341.1"/>
    <property type="molecule type" value="Genomic_DNA"/>
</dbReference>
<dbReference type="GO" id="GO:0097361">
    <property type="term" value="C:cytosolic [4Fe-4S] assembly targeting complex"/>
    <property type="evidence" value="ECO:0007669"/>
    <property type="project" value="InterPro"/>
</dbReference>
<dbReference type="SUPFAM" id="SSF50978">
    <property type="entry name" value="WD40 repeat-like"/>
    <property type="match status" value="1"/>
</dbReference>
<dbReference type="InterPro" id="IPR001680">
    <property type="entry name" value="WD40_rpt"/>
</dbReference>
<evidence type="ECO:0000256" key="5">
    <source>
        <dbReference type="SAM" id="MobiDB-lite"/>
    </source>
</evidence>
<dbReference type="PROSITE" id="PS00678">
    <property type="entry name" value="WD_REPEATS_1"/>
    <property type="match status" value="1"/>
</dbReference>
<feature type="repeat" description="WD" evidence="4">
    <location>
        <begin position="68"/>
        <end position="100"/>
    </location>
</feature>
<keyword evidence="7" id="KW-1185">Reference proteome</keyword>
<keyword evidence="1 4" id="KW-0853">WD repeat</keyword>
<feature type="region of interest" description="Disordered" evidence="5">
    <location>
        <begin position="352"/>
        <end position="407"/>
    </location>
</feature>
<dbReference type="PRINTS" id="PR00320">
    <property type="entry name" value="GPROTEINBRPT"/>
</dbReference>
<evidence type="ECO:0000313" key="6">
    <source>
        <dbReference type="EMBL" id="GLB39341.1"/>
    </source>
</evidence>
<dbReference type="SMART" id="SM00320">
    <property type="entry name" value="WD40"/>
    <property type="match status" value="6"/>
</dbReference>
<feature type="compositionally biased region" description="Polar residues" evidence="5">
    <location>
        <begin position="375"/>
        <end position="384"/>
    </location>
</feature>
<accession>A0A9P3UQL1</accession>
<dbReference type="HAMAP" id="MF_03037">
    <property type="entry name" value="ciao1"/>
    <property type="match status" value="1"/>
</dbReference>
<dbReference type="PROSITE" id="PS50294">
    <property type="entry name" value="WD_REPEATS_REGION"/>
    <property type="match status" value="5"/>
</dbReference>
<feature type="repeat" description="WD" evidence="4">
    <location>
        <begin position="115"/>
        <end position="148"/>
    </location>
</feature>
<dbReference type="CDD" id="cd00200">
    <property type="entry name" value="WD40"/>
    <property type="match status" value="1"/>
</dbReference>
<comment type="function">
    <text evidence="3">Essential component of the cytosolic iron-sulfur (Fe/S) protein assembly machinery. Required for the maturation of extramitochondrial Fe/S proteins.</text>
</comment>
<evidence type="ECO:0000256" key="2">
    <source>
        <dbReference type="ARBA" id="ARBA00022737"/>
    </source>
</evidence>
<evidence type="ECO:0000256" key="1">
    <source>
        <dbReference type="ARBA" id="ARBA00022574"/>
    </source>
</evidence>
<dbReference type="InterPro" id="IPR036322">
    <property type="entry name" value="WD40_repeat_dom_sf"/>
</dbReference>
<evidence type="ECO:0000313" key="7">
    <source>
        <dbReference type="Proteomes" id="UP001063166"/>
    </source>
</evidence>
<reference evidence="6" key="1">
    <citation type="submission" date="2022-07" db="EMBL/GenBank/DDBJ databases">
        <title>The genome of Lyophyllum shimeji provides insight into the initial evolution of ectomycorrhizal fungal genome.</title>
        <authorList>
            <person name="Kobayashi Y."/>
            <person name="Shibata T."/>
            <person name="Hirakawa H."/>
            <person name="Shigenobu S."/>
            <person name="Nishiyama T."/>
            <person name="Yamada A."/>
            <person name="Hasebe M."/>
            <person name="Kawaguchi M."/>
        </authorList>
    </citation>
    <scope>NUCLEOTIDE SEQUENCE</scope>
    <source>
        <strain evidence="6">AT787</strain>
    </source>
</reference>
<organism evidence="6 7">
    <name type="scientific">Lyophyllum shimeji</name>
    <name type="common">Hon-shimeji</name>
    <name type="synonym">Tricholoma shimeji</name>
    <dbReference type="NCBI Taxonomy" id="47721"/>
    <lineage>
        <taxon>Eukaryota</taxon>
        <taxon>Fungi</taxon>
        <taxon>Dikarya</taxon>
        <taxon>Basidiomycota</taxon>
        <taxon>Agaricomycotina</taxon>
        <taxon>Agaricomycetes</taxon>
        <taxon>Agaricomycetidae</taxon>
        <taxon>Agaricales</taxon>
        <taxon>Tricholomatineae</taxon>
        <taxon>Lyophyllaceae</taxon>
        <taxon>Lyophyllum</taxon>
    </lineage>
</organism>
<dbReference type="PROSITE" id="PS50082">
    <property type="entry name" value="WD_REPEATS_2"/>
    <property type="match status" value="6"/>
</dbReference>
<dbReference type="InterPro" id="IPR020472">
    <property type="entry name" value="WD40_PAC1"/>
</dbReference>
<dbReference type="OrthoDB" id="284782at2759"/>
<dbReference type="InterPro" id="IPR019775">
    <property type="entry name" value="WD40_repeat_CS"/>
</dbReference>
<keyword evidence="2" id="KW-0677">Repeat</keyword>
<evidence type="ECO:0000256" key="4">
    <source>
        <dbReference type="PROSITE-ProRule" id="PRU00221"/>
    </source>
</evidence>
<protein>
    <recommendedName>
        <fullName evidence="3">Probable cytosolic iron-sulfur protein assembly protein 1</fullName>
    </recommendedName>
</protein>
<evidence type="ECO:0000256" key="3">
    <source>
        <dbReference type="HAMAP-Rule" id="MF_03037"/>
    </source>
</evidence>
<comment type="caution">
    <text evidence="6">The sequence shown here is derived from an EMBL/GenBank/DDBJ whole genome shotgun (WGS) entry which is preliminary data.</text>
</comment>
<proteinExistence type="inferred from homology"/>
<dbReference type="PANTHER" id="PTHR19920:SF0">
    <property type="entry name" value="CYTOSOLIC IRON-SULFUR PROTEIN ASSEMBLY PROTEIN CIAO1-RELATED"/>
    <property type="match status" value="1"/>
</dbReference>
<dbReference type="PANTHER" id="PTHR19920">
    <property type="entry name" value="WD40 PROTEIN CIAO1"/>
    <property type="match status" value="1"/>
</dbReference>
<feature type="repeat" description="WD" evidence="4">
    <location>
        <begin position="205"/>
        <end position="237"/>
    </location>
</feature>
<comment type="similarity">
    <text evidence="3">Belongs to the WD repeat CIA1 family.</text>
</comment>
<dbReference type="Pfam" id="PF00400">
    <property type="entry name" value="WD40"/>
    <property type="match status" value="6"/>
</dbReference>
<feature type="repeat" description="WD" evidence="4">
    <location>
        <begin position="281"/>
        <end position="303"/>
    </location>
</feature>
<dbReference type="AlphaFoldDB" id="A0A9P3UQL1"/>
<name>A0A9P3UQL1_LYOSH</name>
<dbReference type="Proteomes" id="UP001063166">
    <property type="component" value="Unassembled WGS sequence"/>
</dbReference>
<dbReference type="Gene3D" id="2.130.10.10">
    <property type="entry name" value="YVTN repeat-like/Quinoprotein amine dehydrogenase"/>
    <property type="match status" value="1"/>
</dbReference>
<gene>
    <name evidence="3 6" type="primary">CIA1</name>
    <name evidence="6" type="ORF">LshimejAT787_0605030</name>
</gene>
<feature type="repeat" description="WD" evidence="4">
    <location>
        <begin position="160"/>
        <end position="191"/>
    </location>
</feature>
<feature type="repeat" description="WD" evidence="4">
    <location>
        <begin position="15"/>
        <end position="47"/>
    </location>
</feature>
<dbReference type="InterPro" id="IPR028608">
    <property type="entry name" value="CIAO1/Cia1"/>
</dbReference>
<sequence>MNIDHPYTLQPLCSLSGHSERAWNVAWNPTRPLLASCSSDKTVRMYSYLSPTGDPCLAPEFTHVSTIETGHTKSVRALAWSPSGKTLATASFDSNIGVWEQEGDDPGEWECASQLEGHETECKSVAYSSTGTLLASCSRDKTVWIWEVHPDADFECMGVLMEHTQDVKCVAWHPTEEILASASYDDTIKLYIDDPSDDWFAFATLTGHTSTVWSLAFSPNGRYIASASDDRTVRIWKRVDPLDHKWECVLVLGGHERSVYSVTWGIGNGEVRAGETNLGWLASTGSDGSIRVWELTEPTSEALVANITPPKHRLIASIASAHDTCLRPRETMALHESGELSQHRAISATRFTKKAHVGQQTPATEDSDNLDPLVSSANFTTRPSEMQRRLASFKSRPSPTIEKTKQTIVTNRIAPRPQANS</sequence>